<dbReference type="Proteomes" id="UP000183832">
    <property type="component" value="Unassembled WGS sequence"/>
</dbReference>
<accession>A0A1J1HPJ2</accession>
<evidence type="ECO:0000313" key="1">
    <source>
        <dbReference type="EMBL" id="CRK89883.1"/>
    </source>
</evidence>
<evidence type="ECO:0000313" key="2">
    <source>
        <dbReference type="Proteomes" id="UP000183832"/>
    </source>
</evidence>
<gene>
    <name evidence="1" type="ORF">CLUMA_CG003550</name>
</gene>
<organism evidence="1 2">
    <name type="scientific">Clunio marinus</name>
    <dbReference type="NCBI Taxonomy" id="568069"/>
    <lineage>
        <taxon>Eukaryota</taxon>
        <taxon>Metazoa</taxon>
        <taxon>Ecdysozoa</taxon>
        <taxon>Arthropoda</taxon>
        <taxon>Hexapoda</taxon>
        <taxon>Insecta</taxon>
        <taxon>Pterygota</taxon>
        <taxon>Neoptera</taxon>
        <taxon>Endopterygota</taxon>
        <taxon>Diptera</taxon>
        <taxon>Nematocera</taxon>
        <taxon>Chironomoidea</taxon>
        <taxon>Chironomidae</taxon>
        <taxon>Clunio</taxon>
    </lineage>
</organism>
<keyword evidence="2" id="KW-1185">Reference proteome</keyword>
<sequence length="139" mass="16176">MKANSSITLMKDFVFSWKSLPDKSSMIKLNLHNLNHCDSLTSFHLVIQSHHQSQVEASPKDNKKNYLKLKIFTKRLSMNLEIIFVNAVPIMNISKKVEEFPPHLHQNKSSTLPITISSRFKFVCENSKQVFTFQYNYNT</sequence>
<dbReference type="AlphaFoldDB" id="A0A1J1HPJ2"/>
<name>A0A1J1HPJ2_9DIPT</name>
<dbReference type="EMBL" id="CVRI01000014">
    <property type="protein sequence ID" value="CRK89883.1"/>
    <property type="molecule type" value="Genomic_DNA"/>
</dbReference>
<reference evidence="1 2" key="1">
    <citation type="submission" date="2015-04" db="EMBL/GenBank/DDBJ databases">
        <authorList>
            <person name="Syromyatnikov M.Y."/>
            <person name="Popov V.N."/>
        </authorList>
    </citation>
    <scope>NUCLEOTIDE SEQUENCE [LARGE SCALE GENOMIC DNA]</scope>
</reference>
<protein>
    <submittedName>
        <fullName evidence="1">CLUMA_CG003550, isoform A</fullName>
    </submittedName>
</protein>
<proteinExistence type="predicted"/>